<dbReference type="Gene3D" id="1.10.357.10">
    <property type="entry name" value="Tetracycline Repressor, domain 2"/>
    <property type="match status" value="1"/>
</dbReference>
<dbReference type="RefSeq" id="WP_184238416.1">
    <property type="nucleotide sequence ID" value="NZ_JACHMJ010000001.1"/>
</dbReference>
<keyword evidence="5" id="KW-1185">Reference proteome</keyword>
<dbReference type="EMBL" id="JACHMJ010000001">
    <property type="protein sequence ID" value="MBB5844353.1"/>
    <property type="molecule type" value="Genomic_DNA"/>
</dbReference>
<evidence type="ECO:0000259" key="3">
    <source>
        <dbReference type="PROSITE" id="PS50977"/>
    </source>
</evidence>
<dbReference type="InterPro" id="IPR001647">
    <property type="entry name" value="HTH_TetR"/>
</dbReference>
<sequence length="197" mass="21755">MAESPARATDSRTLRTVQAIEDAVRDALREVPLDHLTVAEVCRRAGVGRPSFYTHFDSIPRLVAQLLTADVDNALPIPDVERVPTELLEPAITENLADSLATVARHRELYRSVFTSASSGVLRSELDRAIGNRVRNIVAIWQDRGIVGEIDLVVAVPFATGGITRALEAWAFDDSTDSAGRARAIRDQMPRWWPFPD</sequence>
<proteinExistence type="predicted"/>
<accession>A0A841AS06</accession>
<dbReference type="SUPFAM" id="SSF46689">
    <property type="entry name" value="Homeodomain-like"/>
    <property type="match status" value="1"/>
</dbReference>
<keyword evidence="1 2" id="KW-0238">DNA-binding</keyword>
<reference evidence="4 5" key="1">
    <citation type="submission" date="2020-08" db="EMBL/GenBank/DDBJ databases">
        <title>Sequencing the genomes of 1000 actinobacteria strains.</title>
        <authorList>
            <person name="Klenk H.-P."/>
        </authorList>
    </citation>
    <scope>NUCLEOTIDE SEQUENCE [LARGE SCALE GENOMIC DNA]</scope>
    <source>
        <strain evidence="4 5">DSM 105784</strain>
    </source>
</reference>
<comment type="caution">
    <text evidence="4">The sequence shown here is derived from an EMBL/GenBank/DDBJ whole genome shotgun (WGS) entry which is preliminary data.</text>
</comment>
<organism evidence="4 5">
    <name type="scientific">Conyzicola lurida</name>
    <dbReference type="NCBI Taxonomy" id="1172621"/>
    <lineage>
        <taxon>Bacteria</taxon>
        <taxon>Bacillati</taxon>
        <taxon>Actinomycetota</taxon>
        <taxon>Actinomycetes</taxon>
        <taxon>Micrococcales</taxon>
        <taxon>Microbacteriaceae</taxon>
        <taxon>Conyzicola</taxon>
    </lineage>
</organism>
<dbReference type="GO" id="GO:0003677">
    <property type="term" value="F:DNA binding"/>
    <property type="evidence" value="ECO:0007669"/>
    <property type="project" value="UniProtKB-UniRule"/>
</dbReference>
<evidence type="ECO:0000313" key="5">
    <source>
        <dbReference type="Proteomes" id="UP000536685"/>
    </source>
</evidence>
<dbReference type="AlphaFoldDB" id="A0A841AS06"/>
<dbReference type="Proteomes" id="UP000536685">
    <property type="component" value="Unassembled WGS sequence"/>
</dbReference>
<evidence type="ECO:0000256" key="1">
    <source>
        <dbReference type="ARBA" id="ARBA00023125"/>
    </source>
</evidence>
<evidence type="ECO:0000313" key="4">
    <source>
        <dbReference type="EMBL" id="MBB5844353.1"/>
    </source>
</evidence>
<feature type="domain" description="HTH tetR-type" evidence="3">
    <location>
        <begin position="14"/>
        <end position="74"/>
    </location>
</feature>
<dbReference type="PROSITE" id="PS50977">
    <property type="entry name" value="HTH_TETR_2"/>
    <property type="match status" value="1"/>
</dbReference>
<gene>
    <name evidence="4" type="ORF">HD599_002676</name>
</gene>
<feature type="DNA-binding region" description="H-T-H motif" evidence="2">
    <location>
        <begin position="37"/>
        <end position="56"/>
    </location>
</feature>
<dbReference type="Pfam" id="PF00440">
    <property type="entry name" value="TetR_N"/>
    <property type="match status" value="1"/>
</dbReference>
<name>A0A841AS06_9MICO</name>
<protein>
    <submittedName>
        <fullName evidence="4">AcrR family transcriptional regulator</fullName>
    </submittedName>
</protein>
<dbReference type="InterPro" id="IPR009057">
    <property type="entry name" value="Homeodomain-like_sf"/>
</dbReference>
<evidence type="ECO:0000256" key="2">
    <source>
        <dbReference type="PROSITE-ProRule" id="PRU00335"/>
    </source>
</evidence>